<organism evidence="1 4">
    <name type="scientific">Rotaria magnacalcarata</name>
    <dbReference type="NCBI Taxonomy" id="392030"/>
    <lineage>
        <taxon>Eukaryota</taxon>
        <taxon>Metazoa</taxon>
        <taxon>Spiralia</taxon>
        <taxon>Gnathifera</taxon>
        <taxon>Rotifera</taxon>
        <taxon>Eurotatoria</taxon>
        <taxon>Bdelloidea</taxon>
        <taxon>Philodinida</taxon>
        <taxon>Philodinidae</taxon>
        <taxon>Rotaria</taxon>
    </lineage>
</organism>
<dbReference type="Proteomes" id="UP000681967">
    <property type="component" value="Unassembled WGS sequence"/>
</dbReference>
<dbReference type="AlphaFoldDB" id="A0A8S2SEB5"/>
<name>A0A8S2SEB5_9BILA</name>
<protein>
    <submittedName>
        <fullName evidence="1">Uncharacterized protein</fullName>
    </submittedName>
</protein>
<dbReference type="EMBL" id="CAJOBI010040218">
    <property type="protein sequence ID" value="CAF4320786.1"/>
    <property type="molecule type" value="Genomic_DNA"/>
</dbReference>
<evidence type="ECO:0000313" key="1">
    <source>
        <dbReference type="EMBL" id="CAF4216190.1"/>
    </source>
</evidence>
<dbReference type="Proteomes" id="UP000676336">
    <property type="component" value="Unassembled WGS sequence"/>
</dbReference>
<dbReference type="EMBL" id="CAJOBJ010043670">
    <property type="protein sequence ID" value="CAF4338897.1"/>
    <property type="molecule type" value="Genomic_DNA"/>
</dbReference>
<comment type="caution">
    <text evidence="1">The sequence shown here is derived from an EMBL/GenBank/DDBJ whole genome shotgun (WGS) entry which is preliminary data.</text>
</comment>
<dbReference type="Proteomes" id="UP000681720">
    <property type="component" value="Unassembled WGS sequence"/>
</dbReference>
<reference evidence="1" key="1">
    <citation type="submission" date="2021-02" db="EMBL/GenBank/DDBJ databases">
        <authorList>
            <person name="Nowell W R."/>
        </authorList>
    </citation>
    <scope>NUCLEOTIDE SEQUENCE</scope>
</reference>
<proteinExistence type="predicted"/>
<evidence type="ECO:0000313" key="4">
    <source>
        <dbReference type="Proteomes" id="UP000681967"/>
    </source>
</evidence>
<dbReference type="EMBL" id="CAJOBH010020071">
    <property type="protein sequence ID" value="CAF4216190.1"/>
    <property type="molecule type" value="Genomic_DNA"/>
</dbReference>
<feature type="non-terminal residue" evidence="1">
    <location>
        <position position="45"/>
    </location>
</feature>
<gene>
    <name evidence="1" type="ORF">BYL167_LOCUS24192</name>
    <name evidence="3" type="ORF">GIL414_LOCUS27466</name>
    <name evidence="2" type="ORF">SMN809_LOCUS26943</name>
</gene>
<evidence type="ECO:0000313" key="3">
    <source>
        <dbReference type="EMBL" id="CAF4338897.1"/>
    </source>
</evidence>
<evidence type="ECO:0000313" key="2">
    <source>
        <dbReference type="EMBL" id="CAF4320786.1"/>
    </source>
</evidence>
<sequence>MLNINTQKQFNTIINKQMTVANSRIVRSYAGIITFDTVSVMDIAA</sequence>
<accession>A0A8S2SEB5</accession>